<organism evidence="1 2">
    <name type="scientific">Cohnella cholangitidis</name>
    <dbReference type="NCBI Taxonomy" id="2598458"/>
    <lineage>
        <taxon>Bacteria</taxon>
        <taxon>Bacillati</taxon>
        <taxon>Bacillota</taxon>
        <taxon>Bacilli</taxon>
        <taxon>Bacillales</taxon>
        <taxon>Paenibacillaceae</taxon>
        <taxon>Cohnella</taxon>
    </lineage>
</organism>
<dbReference type="KEGG" id="cchl:FPL14_26365"/>
<sequence>MKKYVTPHKLQFVGKAWEIRHALRQEKKRRGENLPLAVLLSEKMLSVSK</sequence>
<dbReference type="Pfam" id="PF13072">
    <property type="entry name" value="MciZ"/>
    <property type="match status" value="1"/>
</dbReference>
<evidence type="ECO:0000313" key="1">
    <source>
        <dbReference type="EMBL" id="QMV45195.1"/>
    </source>
</evidence>
<keyword evidence="2" id="KW-1185">Reference proteome</keyword>
<protein>
    <submittedName>
        <fullName evidence="1">Z-ring formation inhibitor MciZ</fullName>
    </submittedName>
</protein>
<gene>
    <name evidence="1" type="primary">mciZ</name>
    <name evidence="1" type="ORF">FPL14_26365</name>
</gene>
<reference evidence="1 2" key="1">
    <citation type="submission" date="2019-07" db="EMBL/GenBank/DDBJ databases">
        <authorList>
            <person name="Kim J.K."/>
            <person name="Cheong H.-M."/>
            <person name="Choi Y."/>
            <person name="Hwang K.J."/>
            <person name="Lee S."/>
            <person name="Choi C."/>
        </authorList>
    </citation>
    <scope>NUCLEOTIDE SEQUENCE [LARGE SCALE GENOMIC DNA]</scope>
    <source>
        <strain evidence="1 2">KS 22</strain>
    </source>
</reference>
<dbReference type="AlphaFoldDB" id="A0A7G5C7L1"/>
<dbReference type="InterPro" id="IPR025177">
    <property type="entry name" value="MciZ"/>
</dbReference>
<evidence type="ECO:0000313" key="2">
    <source>
        <dbReference type="Proteomes" id="UP000515679"/>
    </source>
</evidence>
<dbReference type="Proteomes" id="UP000515679">
    <property type="component" value="Chromosome"/>
</dbReference>
<name>A0A7G5C7L1_9BACL</name>
<dbReference type="EMBL" id="CP041969">
    <property type="protein sequence ID" value="QMV45195.1"/>
    <property type="molecule type" value="Genomic_DNA"/>
</dbReference>
<accession>A0A7G5C7L1</accession>
<proteinExistence type="predicted"/>
<dbReference type="RefSeq" id="WP_182304174.1">
    <property type="nucleotide sequence ID" value="NZ_CP041969.1"/>
</dbReference>